<comment type="caution">
    <text evidence="3">The sequence shown here is derived from an EMBL/GenBank/DDBJ whole genome shotgun (WGS) entry which is preliminary data.</text>
</comment>
<feature type="domain" description="TniQ" evidence="2">
    <location>
        <begin position="5"/>
        <end position="138"/>
    </location>
</feature>
<evidence type="ECO:0000259" key="2">
    <source>
        <dbReference type="Pfam" id="PF06527"/>
    </source>
</evidence>
<evidence type="ECO:0000256" key="1">
    <source>
        <dbReference type="SAM" id="MobiDB-lite"/>
    </source>
</evidence>
<accession>A0A1X0JZV1</accession>
<evidence type="ECO:0000313" key="3">
    <source>
        <dbReference type="EMBL" id="ORB68125.1"/>
    </source>
</evidence>
<dbReference type="EMBL" id="MVIJ01000074">
    <property type="protein sequence ID" value="ORB68125.1"/>
    <property type="molecule type" value="Genomic_DNA"/>
</dbReference>
<reference evidence="3 4" key="1">
    <citation type="submission" date="2017-02" db="EMBL/GenBank/DDBJ databases">
        <title>The new phylogeny of genus Mycobacterium.</title>
        <authorList>
            <person name="Tortoli E."/>
            <person name="Trovato A."/>
            <person name="Cirillo D.M."/>
        </authorList>
    </citation>
    <scope>NUCLEOTIDE SEQUENCE [LARGE SCALE GENOMIC DNA]</scope>
    <source>
        <strain evidence="3 4">DSM 43992</strain>
    </source>
</reference>
<protein>
    <recommendedName>
        <fullName evidence="2">TniQ domain-containing protein</fullName>
    </recommendedName>
</protein>
<evidence type="ECO:0000313" key="4">
    <source>
        <dbReference type="Proteomes" id="UP000192601"/>
    </source>
</evidence>
<name>A0A1X0JZV1_MYCSC</name>
<dbReference type="AlphaFoldDB" id="A0A1X0JZV1"/>
<gene>
    <name evidence="3" type="ORF">BST44_27025</name>
</gene>
<proteinExistence type="predicted"/>
<organism evidence="3 4">
    <name type="scientific">Mycobacterium scrofulaceum</name>
    <dbReference type="NCBI Taxonomy" id="1783"/>
    <lineage>
        <taxon>Bacteria</taxon>
        <taxon>Bacillati</taxon>
        <taxon>Actinomycetota</taxon>
        <taxon>Actinomycetes</taxon>
        <taxon>Mycobacteriales</taxon>
        <taxon>Mycobacteriaceae</taxon>
        <taxon>Mycobacterium</taxon>
    </lineage>
</organism>
<dbReference type="Pfam" id="PF06527">
    <property type="entry name" value="TniQ"/>
    <property type="match status" value="1"/>
</dbReference>
<dbReference type="InterPro" id="IPR009492">
    <property type="entry name" value="TniQ"/>
</dbReference>
<keyword evidence="4" id="KW-1185">Reference proteome</keyword>
<feature type="region of interest" description="Disordered" evidence="1">
    <location>
        <begin position="350"/>
        <end position="370"/>
    </location>
</feature>
<dbReference type="Proteomes" id="UP000192601">
    <property type="component" value="Unassembled WGS sequence"/>
</dbReference>
<sequence>MRTLPIRVKPLPEESLESWLEALASRTDATWGQILRAVDISGARGNTASHWAGRANVSLTPGQGDTISYCTGVEPCLLQAMTLQPWINDTSWQRPSAASLRMTGSRFCPKCLEERGGRWRVWWRLRWAFVCPTHGSLLADACRVCGGLQRTAPPRFNEVPKLGSCTRGVTRSGEGPRCHEPLSGAPAIRLGTDPAVVTQCELLRVLRAGYALGGIYGSSPVPSTIFMGDLHTLGSWMLRYAQPFHVAAPISDLLWEQFVLAAKNGFARPLVTGGGARVACSNAAADAVTACMAMPVLQADDTEIAAQRLQWLTTSMRRRGFSPMDSRNCWNIGHSPSLDALRRTVLSSRSLHQHRTTRPFPGTGPQLSAV</sequence>